<name>A0A9X3FX68_9LACT</name>
<keyword evidence="14 22" id="KW-0573">Peptidoglycan synthesis</keyword>
<organism evidence="28 29">
    <name type="scientific">Aerococcus kribbianus</name>
    <dbReference type="NCBI Taxonomy" id="2999064"/>
    <lineage>
        <taxon>Bacteria</taxon>
        <taxon>Bacillati</taxon>
        <taxon>Bacillota</taxon>
        <taxon>Bacilli</taxon>
        <taxon>Lactobacillales</taxon>
        <taxon>Aerococcaceae</taxon>
        <taxon>Aerococcus</taxon>
    </lineage>
</organism>
<dbReference type="Pfam" id="PF01820">
    <property type="entry name" value="Dala_Dala_lig_N"/>
    <property type="match status" value="1"/>
</dbReference>
<feature type="binding site" evidence="24">
    <location>
        <position position="133"/>
    </location>
    <ligand>
        <name>ATP</name>
        <dbReference type="ChEBI" id="CHEBI:30616"/>
    </ligand>
</feature>
<evidence type="ECO:0000256" key="20">
    <source>
        <dbReference type="ARBA" id="ARBA00076288"/>
    </source>
</evidence>
<evidence type="ECO:0000256" key="26">
    <source>
        <dbReference type="PROSITE-ProRule" id="PRU00409"/>
    </source>
</evidence>
<evidence type="ECO:0000259" key="27">
    <source>
        <dbReference type="PROSITE" id="PS50975"/>
    </source>
</evidence>
<dbReference type="NCBIfam" id="NF002526">
    <property type="entry name" value="PRK01966.1-2"/>
    <property type="match status" value="1"/>
</dbReference>
<evidence type="ECO:0000256" key="16">
    <source>
        <dbReference type="ARBA" id="ARBA00023316"/>
    </source>
</evidence>
<feature type="binding site" evidence="24">
    <location>
        <begin position="309"/>
        <end position="310"/>
    </location>
    <ligand>
        <name>ATP</name>
        <dbReference type="ChEBI" id="CHEBI:30616"/>
    </ligand>
</feature>
<keyword evidence="11 26" id="KW-0067">ATP-binding</keyword>
<feature type="binding site" evidence="24">
    <location>
        <begin position="178"/>
        <end position="180"/>
    </location>
    <ligand>
        <name>ATP</name>
        <dbReference type="ChEBI" id="CHEBI:30616"/>
    </ligand>
</feature>
<evidence type="ECO:0000256" key="15">
    <source>
        <dbReference type="ARBA" id="ARBA00023211"/>
    </source>
</evidence>
<feature type="active site" evidence="23">
    <location>
        <position position="321"/>
    </location>
</feature>
<dbReference type="PROSITE" id="PS50975">
    <property type="entry name" value="ATP_GRASP"/>
    <property type="match status" value="1"/>
</dbReference>
<comment type="pathway">
    <text evidence="18">Glycan biosynthesis.</text>
</comment>
<dbReference type="InterPro" id="IPR013815">
    <property type="entry name" value="ATP_grasp_subdomain_1"/>
</dbReference>
<keyword evidence="12 25" id="KW-0460">Magnesium</keyword>
<proteinExistence type="inferred from homology"/>
<dbReference type="HAMAP" id="MF_00047">
    <property type="entry name" value="Dala_Dala_lig"/>
    <property type="match status" value="1"/>
</dbReference>
<dbReference type="SUPFAM" id="SSF56059">
    <property type="entry name" value="Glutathione synthetase ATP-binding domain-like"/>
    <property type="match status" value="1"/>
</dbReference>
<dbReference type="GO" id="GO:0005524">
    <property type="term" value="F:ATP binding"/>
    <property type="evidence" value="ECO:0007669"/>
    <property type="project" value="UniProtKB-UniRule"/>
</dbReference>
<feature type="binding site" evidence="24">
    <location>
        <begin position="186"/>
        <end position="187"/>
    </location>
    <ligand>
        <name>ATP</name>
        <dbReference type="ChEBI" id="CHEBI:30616"/>
    </ligand>
</feature>
<dbReference type="RefSeq" id="WP_268752503.1">
    <property type="nucleotide sequence ID" value="NZ_JAPRFQ010000003.1"/>
</dbReference>
<keyword evidence="15 25" id="KW-0464">Manganese</keyword>
<comment type="pathway">
    <text evidence="4 22">Cell wall biogenesis; peptidoglycan biosynthesis.</text>
</comment>
<dbReference type="EC" id="6.3.2.4" evidence="6 22"/>
<feature type="binding site" evidence="25">
    <location>
        <position position="310"/>
    </location>
    <ligand>
        <name>Mg(2+)</name>
        <dbReference type="ChEBI" id="CHEBI:18420"/>
        <label>1</label>
    </ligand>
</feature>
<feature type="binding site" evidence="25">
    <location>
        <position position="312"/>
    </location>
    <ligand>
        <name>Mg(2+)</name>
        <dbReference type="ChEBI" id="CHEBI:18420"/>
        <label>2</label>
    </ligand>
</feature>
<dbReference type="PANTHER" id="PTHR23132:SF25">
    <property type="entry name" value="D-ALANINE--D-ALANINE LIGASE A"/>
    <property type="match status" value="1"/>
</dbReference>
<comment type="caution">
    <text evidence="28">The sequence shown here is derived from an EMBL/GenBank/DDBJ whole genome shotgun (WGS) entry which is preliminary data.</text>
</comment>
<evidence type="ECO:0000256" key="24">
    <source>
        <dbReference type="PIRSR" id="PIRSR039102-2"/>
    </source>
</evidence>
<evidence type="ECO:0000256" key="8">
    <source>
        <dbReference type="ARBA" id="ARBA00022598"/>
    </source>
</evidence>
<evidence type="ECO:0000256" key="6">
    <source>
        <dbReference type="ARBA" id="ARBA00012216"/>
    </source>
</evidence>
<dbReference type="Gene3D" id="3.30.1490.20">
    <property type="entry name" value="ATP-grasp fold, A domain"/>
    <property type="match status" value="1"/>
</dbReference>
<evidence type="ECO:0000256" key="5">
    <source>
        <dbReference type="ARBA" id="ARBA00010871"/>
    </source>
</evidence>
<dbReference type="FunFam" id="3.30.1490.20:FF:000007">
    <property type="entry name" value="D-alanine--D-alanine ligase"/>
    <property type="match status" value="1"/>
</dbReference>
<evidence type="ECO:0000256" key="14">
    <source>
        <dbReference type="ARBA" id="ARBA00022984"/>
    </source>
</evidence>
<feature type="binding site" evidence="24">
    <location>
        <begin position="216"/>
        <end position="224"/>
    </location>
    <ligand>
        <name>ATP</name>
        <dbReference type="ChEBI" id="CHEBI:30616"/>
    </ligand>
</feature>
<dbReference type="AlphaFoldDB" id="A0A9X3FX68"/>
<protein>
    <recommendedName>
        <fullName evidence="19 22">D-alanine--D-alanine ligase</fullName>
        <ecNumber evidence="6 22">6.3.2.4</ecNumber>
    </recommendedName>
    <alternativeName>
        <fullName evidence="21 22">D-Ala-D-Ala ligase</fullName>
    </alternativeName>
    <alternativeName>
        <fullName evidence="20 22">D-alanylalanine synthetase</fullName>
    </alternativeName>
</protein>
<evidence type="ECO:0000256" key="11">
    <source>
        <dbReference type="ARBA" id="ARBA00022840"/>
    </source>
</evidence>
<dbReference type="Proteomes" id="UP001146670">
    <property type="component" value="Unassembled WGS sequence"/>
</dbReference>
<evidence type="ECO:0000256" key="19">
    <source>
        <dbReference type="ARBA" id="ARBA00068427"/>
    </source>
</evidence>
<evidence type="ECO:0000256" key="1">
    <source>
        <dbReference type="ARBA" id="ARBA00001936"/>
    </source>
</evidence>
<comment type="function">
    <text evidence="2 22">Cell wall formation.</text>
</comment>
<evidence type="ECO:0000256" key="21">
    <source>
        <dbReference type="ARBA" id="ARBA00077154"/>
    </source>
</evidence>
<evidence type="ECO:0000256" key="4">
    <source>
        <dbReference type="ARBA" id="ARBA00004752"/>
    </source>
</evidence>
<feature type="active site" evidence="23">
    <location>
        <position position="13"/>
    </location>
</feature>
<sequence length="361" mass="39700">MEIVLIYGGKSAEHEISVLTAQAIAKNIDYMKYTVQPVYITQQGDWLAGPKLNKLPQMGWDFNLSPADHAEFKEANSTGLSVVPTDVLNASTIVFPALHGPNGEDGTIQGLFESLNVPYVGAGVLASATAMDKIISKYLFEKAGIPQLPYHALRAADWEKDPEAALDVVINDLDLPVFVKPANLGSSVGISRADSREDLKTAIDLALQFDRRVVLEKALDGAREIELAVMGNDDPQVSVPGELVKEQGFYDYDEKYINNTVEMAIPAPLSKELVSKLQDYAKAAYLIIDGSGLTRCDFFITADEAIYINEVNTMPGFTQFSMYPSLWEATGKSYSQLIADLLELALSRYEAKQKRLNQVEH</sequence>
<evidence type="ECO:0000313" key="29">
    <source>
        <dbReference type="Proteomes" id="UP001146670"/>
    </source>
</evidence>
<reference evidence="28" key="1">
    <citation type="submission" date="2022-12" db="EMBL/GenBank/DDBJ databases">
        <title>Description and comparative metabolic analysis of Aerococcus sp. nov., isolated from the feces of a pig.</title>
        <authorList>
            <person name="Chang Y.-H."/>
        </authorList>
    </citation>
    <scope>NUCLEOTIDE SEQUENCE</scope>
    <source>
        <strain evidence="28">YH-aer222</strain>
    </source>
</reference>
<dbReference type="InterPro" id="IPR011127">
    <property type="entry name" value="Dala_Dala_lig_N"/>
</dbReference>
<evidence type="ECO:0000256" key="18">
    <source>
        <dbReference type="ARBA" id="ARBA00060592"/>
    </source>
</evidence>
<dbReference type="SUPFAM" id="SSF52440">
    <property type="entry name" value="PreATP-grasp domain"/>
    <property type="match status" value="1"/>
</dbReference>
<keyword evidence="10 24" id="KW-0547">Nucleotide-binding</keyword>
<evidence type="ECO:0000313" key="28">
    <source>
        <dbReference type="EMBL" id="MCZ0726172.1"/>
    </source>
</evidence>
<keyword evidence="9 25" id="KW-0479">Metal-binding</keyword>
<evidence type="ECO:0000256" key="22">
    <source>
        <dbReference type="HAMAP-Rule" id="MF_00047"/>
    </source>
</evidence>
<dbReference type="InterPro" id="IPR005905">
    <property type="entry name" value="D_ala_D_ala"/>
</dbReference>
<dbReference type="NCBIfam" id="NF002528">
    <property type="entry name" value="PRK01966.1-4"/>
    <property type="match status" value="1"/>
</dbReference>
<dbReference type="GO" id="GO:0071555">
    <property type="term" value="P:cell wall organization"/>
    <property type="evidence" value="ECO:0007669"/>
    <property type="project" value="UniProtKB-KW"/>
</dbReference>
<evidence type="ECO:0000256" key="3">
    <source>
        <dbReference type="ARBA" id="ARBA00004496"/>
    </source>
</evidence>
<dbReference type="Gene3D" id="3.40.50.20">
    <property type="match status" value="1"/>
</dbReference>
<keyword evidence="13 22" id="KW-0133">Cell shape</keyword>
<evidence type="ECO:0000256" key="9">
    <source>
        <dbReference type="ARBA" id="ARBA00022723"/>
    </source>
</evidence>
<feature type="domain" description="ATP-grasp" evidence="27">
    <location>
        <begin position="137"/>
        <end position="343"/>
    </location>
</feature>
<feature type="binding site" evidence="25">
    <location>
        <position position="310"/>
    </location>
    <ligand>
        <name>Mg(2+)</name>
        <dbReference type="ChEBI" id="CHEBI:18420"/>
        <label>2</label>
    </ligand>
</feature>
<comment type="similarity">
    <text evidence="5 22">Belongs to the D-alanine--D-alanine ligase family.</text>
</comment>
<keyword evidence="8 22" id="KW-0436">Ligase</keyword>
<evidence type="ECO:0000256" key="7">
    <source>
        <dbReference type="ARBA" id="ARBA00022490"/>
    </source>
</evidence>
<dbReference type="PROSITE" id="PS00843">
    <property type="entry name" value="DALA_DALA_LIGASE_1"/>
    <property type="match status" value="1"/>
</dbReference>
<feature type="binding site" evidence="25">
    <location>
        <position position="297"/>
    </location>
    <ligand>
        <name>Mg(2+)</name>
        <dbReference type="ChEBI" id="CHEBI:18420"/>
        <label>1</label>
    </ligand>
</feature>
<dbReference type="InterPro" id="IPR016185">
    <property type="entry name" value="PreATP-grasp_dom_sf"/>
</dbReference>
<dbReference type="PROSITE" id="PS00844">
    <property type="entry name" value="DALA_DALA_LIGASE_2"/>
    <property type="match status" value="1"/>
</dbReference>
<dbReference type="GO" id="GO:0009252">
    <property type="term" value="P:peptidoglycan biosynthetic process"/>
    <property type="evidence" value="ECO:0007669"/>
    <property type="project" value="UniProtKB-UniRule"/>
</dbReference>
<dbReference type="InterPro" id="IPR011095">
    <property type="entry name" value="Dala_Dala_lig_C"/>
</dbReference>
<evidence type="ECO:0000256" key="12">
    <source>
        <dbReference type="ARBA" id="ARBA00022842"/>
    </source>
</evidence>
<evidence type="ECO:0000256" key="23">
    <source>
        <dbReference type="PIRSR" id="PIRSR039102-1"/>
    </source>
</evidence>
<comment type="subcellular location">
    <subcellularLocation>
        <location evidence="3 22">Cytoplasm</location>
    </subcellularLocation>
</comment>
<comment type="cofactor">
    <cofactor evidence="25">
        <name>Mg(2+)</name>
        <dbReference type="ChEBI" id="CHEBI:18420"/>
    </cofactor>
    <cofactor evidence="25">
        <name>Mn(2+)</name>
        <dbReference type="ChEBI" id="CHEBI:29035"/>
    </cofactor>
    <text evidence="25">Binds 2 magnesium or manganese ions per subunit.</text>
</comment>
<evidence type="ECO:0000256" key="13">
    <source>
        <dbReference type="ARBA" id="ARBA00022960"/>
    </source>
</evidence>
<dbReference type="PIRSF" id="PIRSF039102">
    <property type="entry name" value="Ddl/VanB"/>
    <property type="match status" value="1"/>
</dbReference>
<accession>A0A9X3FX68</accession>
<dbReference type="FunFam" id="3.30.470.20:FF:000008">
    <property type="entry name" value="D-alanine--D-alanine ligase"/>
    <property type="match status" value="1"/>
</dbReference>
<dbReference type="GO" id="GO:0005829">
    <property type="term" value="C:cytosol"/>
    <property type="evidence" value="ECO:0007669"/>
    <property type="project" value="TreeGrafter"/>
</dbReference>
<dbReference type="NCBIfam" id="TIGR01205">
    <property type="entry name" value="D_ala_D_alaTIGR"/>
    <property type="match status" value="1"/>
</dbReference>
<feature type="active site" evidence="23">
    <location>
        <position position="186"/>
    </location>
</feature>
<dbReference type="PANTHER" id="PTHR23132">
    <property type="entry name" value="D-ALANINE--D-ALANINE LIGASE"/>
    <property type="match status" value="1"/>
</dbReference>
<evidence type="ECO:0000256" key="25">
    <source>
        <dbReference type="PIRSR" id="PIRSR039102-3"/>
    </source>
</evidence>
<keyword evidence="7 22" id="KW-0963">Cytoplasm</keyword>
<keyword evidence="16 22" id="KW-0961">Cell wall biogenesis/degradation</keyword>
<dbReference type="Pfam" id="PF07478">
    <property type="entry name" value="Dala_Dala_lig_C"/>
    <property type="match status" value="1"/>
</dbReference>
<evidence type="ECO:0000256" key="2">
    <source>
        <dbReference type="ARBA" id="ARBA00003921"/>
    </source>
</evidence>
<evidence type="ECO:0000256" key="17">
    <source>
        <dbReference type="ARBA" id="ARBA00047614"/>
    </source>
</evidence>
<dbReference type="InterPro" id="IPR011761">
    <property type="entry name" value="ATP-grasp"/>
</dbReference>
<dbReference type="InterPro" id="IPR000291">
    <property type="entry name" value="D-Ala_lig_Van_CS"/>
</dbReference>
<dbReference type="Gene3D" id="3.30.470.20">
    <property type="entry name" value="ATP-grasp fold, B domain"/>
    <property type="match status" value="1"/>
</dbReference>
<comment type="cofactor">
    <cofactor evidence="1">
        <name>Mn(2+)</name>
        <dbReference type="ChEBI" id="CHEBI:29035"/>
    </cofactor>
</comment>
<comment type="catalytic activity">
    <reaction evidence="17 22">
        <text>2 D-alanine + ATP = D-alanyl-D-alanine + ADP + phosphate + H(+)</text>
        <dbReference type="Rhea" id="RHEA:11224"/>
        <dbReference type="ChEBI" id="CHEBI:15378"/>
        <dbReference type="ChEBI" id="CHEBI:30616"/>
        <dbReference type="ChEBI" id="CHEBI:43474"/>
        <dbReference type="ChEBI" id="CHEBI:57416"/>
        <dbReference type="ChEBI" id="CHEBI:57822"/>
        <dbReference type="ChEBI" id="CHEBI:456216"/>
        <dbReference type="EC" id="6.3.2.4"/>
    </reaction>
</comment>
<dbReference type="EMBL" id="JAPRFR010000003">
    <property type="protein sequence ID" value="MCZ0726172.1"/>
    <property type="molecule type" value="Genomic_DNA"/>
</dbReference>
<dbReference type="GO" id="GO:0008716">
    <property type="term" value="F:D-alanine-D-alanine ligase activity"/>
    <property type="evidence" value="ECO:0007669"/>
    <property type="project" value="UniProtKB-UniRule"/>
</dbReference>
<dbReference type="GO" id="GO:0008360">
    <property type="term" value="P:regulation of cell shape"/>
    <property type="evidence" value="ECO:0007669"/>
    <property type="project" value="UniProtKB-KW"/>
</dbReference>
<dbReference type="GO" id="GO:0046872">
    <property type="term" value="F:metal ion binding"/>
    <property type="evidence" value="ECO:0007669"/>
    <property type="project" value="UniProtKB-KW"/>
</dbReference>
<keyword evidence="29" id="KW-1185">Reference proteome</keyword>
<gene>
    <name evidence="22" type="primary">ddl</name>
    <name evidence="28" type="ORF">OW157_06305</name>
</gene>
<evidence type="ECO:0000256" key="10">
    <source>
        <dbReference type="ARBA" id="ARBA00022741"/>
    </source>
</evidence>